<comment type="similarity">
    <text evidence="2 7">Belongs to the zinc-containing alcohol dehydrogenase family.</text>
</comment>
<dbReference type="SMART" id="SM00829">
    <property type="entry name" value="PKS_ER"/>
    <property type="match status" value="1"/>
</dbReference>
<dbReference type="Gene3D" id="3.40.50.720">
    <property type="entry name" value="NAD(P)-binding Rossmann-like Domain"/>
    <property type="match status" value="1"/>
</dbReference>
<evidence type="ECO:0000256" key="7">
    <source>
        <dbReference type="RuleBase" id="RU361277"/>
    </source>
</evidence>
<dbReference type="Pfam" id="PF08240">
    <property type="entry name" value="ADH_N"/>
    <property type="match status" value="1"/>
</dbReference>
<accession>A0A917GJC7</accession>
<protein>
    <submittedName>
        <fullName evidence="9">Alcohol dehydrogenase</fullName>
    </submittedName>
</protein>
<dbReference type="GO" id="GO:0046294">
    <property type="term" value="P:formaldehyde catabolic process"/>
    <property type="evidence" value="ECO:0007669"/>
    <property type="project" value="TreeGrafter"/>
</dbReference>
<evidence type="ECO:0000256" key="3">
    <source>
        <dbReference type="ARBA" id="ARBA00022723"/>
    </source>
</evidence>
<dbReference type="InterPro" id="IPR013154">
    <property type="entry name" value="ADH-like_N"/>
</dbReference>
<comment type="cofactor">
    <cofactor evidence="1 7">
        <name>Zn(2+)</name>
        <dbReference type="ChEBI" id="CHEBI:29105"/>
    </cofactor>
</comment>
<dbReference type="GO" id="GO:0051903">
    <property type="term" value="F:S-(hydroxymethyl)glutathione dehydrogenase [NAD(P)+] activity"/>
    <property type="evidence" value="ECO:0007669"/>
    <property type="project" value="TreeGrafter"/>
</dbReference>
<dbReference type="PANTHER" id="PTHR43880">
    <property type="entry name" value="ALCOHOL DEHYDROGENASE"/>
    <property type="match status" value="1"/>
</dbReference>
<dbReference type="Gene3D" id="3.90.180.10">
    <property type="entry name" value="Medium-chain alcohol dehydrogenases, catalytic domain"/>
    <property type="match status" value="1"/>
</dbReference>
<reference evidence="9" key="1">
    <citation type="journal article" date="2014" name="Int. J. Syst. Evol. Microbiol.">
        <title>Complete genome sequence of Corynebacterium casei LMG S-19264T (=DSM 44701T), isolated from a smear-ripened cheese.</title>
        <authorList>
            <consortium name="US DOE Joint Genome Institute (JGI-PGF)"/>
            <person name="Walter F."/>
            <person name="Albersmeier A."/>
            <person name="Kalinowski J."/>
            <person name="Ruckert C."/>
        </authorList>
    </citation>
    <scope>NUCLEOTIDE SEQUENCE</scope>
    <source>
        <strain evidence="9">CGMCC 1.12187</strain>
    </source>
</reference>
<evidence type="ECO:0000256" key="2">
    <source>
        <dbReference type="ARBA" id="ARBA00008072"/>
    </source>
</evidence>
<dbReference type="PANTHER" id="PTHR43880:SF12">
    <property type="entry name" value="ALCOHOL DEHYDROGENASE CLASS-3"/>
    <property type="match status" value="1"/>
</dbReference>
<evidence type="ECO:0000259" key="8">
    <source>
        <dbReference type="SMART" id="SM00829"/>
    </source>
</evidence>
<dbReference type="GO" id="GO:0005829">
    <property type="term" value="C:cytosol"/>
    <property type="evidence" value="ECO:0007669"/>
    <property type="project" value="TreeGrafter"/>
</dbReference>
<evidence type="ECO:0000256" key="5">
    <source>
        <dbReference type="ARBA" id="ARBA00023002"/>
    </source>
</evidence>
<organism evidence="9 10">
    <name type="scientific">Kocuria dechangensis</name>
    <dbReference type="NCBI Taxonomy" id="1176249"/>
    <lineage>
        <taxon>Bacteria</taxon>
        <taxon>Bacillati</taxon>
        <taxon>Actinomycetota</taxon>
        <taxon>Actinomycetes</taxon>
        <taxon>Micrococcales</taxon>
        <taxon>Micrococcaceae</taxon>
        <taxon>Kocuria</taxon>
    </lineage>
</organism>
<dbReference type="SUPFAM" id="SSF51735">
    <property type="entry name" value="NAD(P)-binding Rossmann-fold domains"/>
    <property type="match status" value="1"/>
</dbReference>
<name>A0A917GJC7_9MICC</name>
<dbReference type="InterPro" id="IPR002328">
    <property type="entry name" value="ADH_Zn_CS"/>
</dbReference>
<dbReference type="InterPro" id="IPR013149">
    <property type="entry name" value="ADH-like_C"/>
</dbReference>
<sequence length="361" mass="38121">MKAALLESAPGELVIVDDVEHDAVGPREVLIKTAAAGVCHSDLHYMQGKYRTRTPTVVGHEASGVVLEVGSDVTYVKPGDHVVTCLSVFCGVCEYCLSGQLVLCSKRATRRGRGKPQRLKRGGEDINQFLDVSAFAERMLVHENAVAKVGTDLPLDRAALLGCAVTTGLGAVIRTAKVEAGSTVAVIGCGGVGLNVIQGAALSGAAKIIAVDRLTDKLEMAKGFGATHVIDASDADAVQAVKDITGDGVDYAFEAIGLKPTTEQAFAMLRPGGTAVVVGMIPLGTSIELPGVDFMYEKKLVGSLMGSNQFRTDMPRYAELYTQGRLKLDELVSARLPLEQVNEAFAEMERGSVARSVIVFD</sequence>
<evidence type="ECO:0000313" key="10">
    <source>
        <dbReference type="Proteomes" id="UP000638848"/>
    </source>
</evidence>
<dbReference type="AlphaFoldDB" id="A0A917GJC7"/>
<gene>
    <name evidence="9" type="ORF">GCM10011374_08760</name>
</gene>
<comment type="caution">
    <text evidence="9">The sequence shown here is derived from an EMBL/GenBank/DDBJ whole genome shotgun (WGS) entry which is preliminary data.</text>
</comment>
<evidence type="ECO:0000256" key="4">
    <source>
        <dbReference type="ARBA" id="ARBA00022833"/>
    </source>
</evidence>
<evidence type="ECO:0000256" key="1">
    <source>
        <dbReference type="ARBA" id="ARBA00001947"/>
    </source>
</evidence>
<dbReference type="GO" id="GO:0008270">
    <property type="term" value="F:zinc ion binding"/>
    <property type="evidence" value="ECO:0007669"/>
    <property type="project" value="InterPro"/>
</dbReference>
<dbReference type="SUPFAM" id="SSF50129">
    <property type="entry name" value="GroES-like"/>
    <property type="match status" value="2"/>
</dbReference>
<evidence type="ECO:0000313" key="9">
    <source>
        <dbReference type="EMBL" id="GGG48604.1"/>
    </source>
</evidence>
<keyword evidence="10" id="KW-1185">Reference proteome</keyword>
<dbReference type="InterPro" id="IPR011032">
    <property type="entry name" value="GroES-like_sf"/>
</dbReference>
<reference evidence="9" key="2">
    <citation type="submission" date="2020-09" db="EMBL/GenBank/DDBJ databases">
        <authorList>
            <person name="Sun Q."/>
            <person name="Zhou Y."/>
        </authorList>
    </citation>
    <scope>NUCLEOTIDE SEQUENCE</scope>
    <source>
        <strain evidence="9">CGMCC 1.12187</strain>
    </source>
</reference>
<evidence type="ECO:0000256" key="6">
    <source>
        <dbReference type="ARBA" id="ARBA00023027"/>
    </source>
</evidence>
<dbReference type="Pfam" id="PF00107">
    <property type="entry name" value="ADH_zinc_N"/>
    <property type="match status" value="1"/>
</dbReference>
<dbReference type="CDD" id="cd08279">
    <property type="entry name" value="Zn_ADH_class_III"/>
    <property type="match status" value="1"/>
</dbReference>
<dbReference type="RefSeq" id="WP_188534629.1">
    <property type="nucleotide sequence ID" value="NZ_BMEQ01000003.1"/>
</dbReference>
<feature type="domain" description="Enoyl reductase (ER)" evidence="8">
    <location>
        <begin position="8"/>
        <end position="358"/>
    </location>
</feature>
<dbReference type="EMBL" id="BMEQ01000003">
    <property type="protein sequence ID" value="GGG48604.1"/>
    <property type="molecule type" value="Genomic_DNA"/>
</dbReference>
<dbReference type="InterPro" id="IPR020843">
    <property type="entry name" value="ER"/>
</dbReference>
<dbReference type="Proteomes" id="UP000638848">
    <property type="component" value="Unassembled WGS sequence"/>
</dbReference>
<keyword evidence="5" id="KW-0560">Oxidoreductase</keyword>
<keyword evidence="3 7" id="KW-0479">Metal-binding</keyword>
<keyword evidence="4 7" id="KW-0862">Zinc</keyword>
<dbReference type="PROSITE" id="PS00059">
    <property type="entry name" value="ADH_ZINC"/>
    <property type="match status" value="1"/>
</dbReference>
<dbReference type="InterPro" id="IPR036291">
    <property type="entry name" value="NAD(P)-bd_dom_sf"/>
</dbReference>
<keyword evidence="6" id="KW-0520">NAD</keyword>
<proteinExistence type="inferred from homology"/>
<dbReference type="FunFam" id="3.40.50.720:FF:000003">
    <property type="entry name" value="S-(hydroxymethyl)glutathione dehydrogenase"/>
    <property type="match status" value="1"/>
</dbReference>